<dbReference type="SUPFAM" id="SSF51197">
    <property type="entry name" value="Clavaminate synthase-like"/>
    <property type="match status" value="1"/>
</dbReference>
<name>A0A382X4J9_9ZZZZ</name>
<gene>
    <name evidence="1" type="ORF">METZ01_LOCUS418654</name>
</gene>
<sequence>MSEQQKHEFEESGFIILENFLTPQELMRLSDAADEVVERIQHEKGLRVETHFQVRNALAHHDAFLDLIDHPSMLPLVVDAIGWNIQIRTTHLDYRPPYPLDIQAGEVGKGNGD</sequence>
<feature type="non-terminal residue" evidence="1">
    <location>
        <position position="113"/>
    </location>
</feature>
<protein>
    <recommendedName>
        <fullName evidence="2">Phytanoyl-CoA dioxygenase</fullName>
    </recommendedName>
</protein>
<dbReference type="InterPro" id="IPR008775">
    <property type="entry name" value="Phytyl_CoA_dOase-like"/>
</dbReference>
<evidence type="ECO:0000313" key="1">
    <source>
        <dbReference type="EMBL" id="SVD65800.1"/>
    </source>
</evidence>
<dbReference type="Gene3D" id="2.60.120.620">
    <property type="entry name" value="q2cbj1_9rhob like domain"/>
    <property type="match status" value="1"/>
</dbReference>
<dbReference type="EMBL" id="UINC01164777">
    <property type="protein sequence ID" value="SVD65800.1"/>
    <property type="molecule type" value="Genomic_DNA"/>
</dbReference>
<reference evidence="1" key="1">
    <citation type="submission" date="2018-05" db="EMBL/GenBank/DDBJ databases">
        <authorList>
            <person name="Lanie J.A."/>
            <person name="Ng W.-L."/>
            <person name="Kazmierczak K.M."/>
            <person name="Andrzejewski T.M."/>
            <person name="Davidsen T.M."/>
            <person name="Wayne K.J."/>
            <person name="Tettelin H."/>
            <person name="Glass J.I."/>
            <person name="Rusch D."/>
            <person name="Podicherti R."/>
            <person name="Tsui H.-C.T."/>
            <person name="Winkler M.E."/>
        </authorList>
    </citation>
    <scope>NUCLEOTIDE SEQUENCE</scope>
</reference>
<proteinExistence type="predicted"/>
<dbReference type="Pfam" id="PF05721">
    <property type="entry name" value="PhyH"/>
    <property type="match status" value="1"/>
</dbReference>
<organism evidence="1">
    <name type="scientific">marine metagenome</name>
    <dbReference type="NCBI Taxonomy" id="408172"/>
    <lineage>
        <taxon>unclassified sequences</taxon>
        <taxon>metagenomes</taxon>
        <taxon>ecological metagenomes</taxon>
    </lineage>
</organism>
<evidence type="ECO:0008006" key="2">
    <source>
        <dbReference type="Google" id="ProtNLM"/>
    </source>
</evidence>
<dbReference type="AlphaFoldDB" id="A0A382X4J9"/>
<accession>A0A382X4J9</accession>